<dbReference type="InterPro" id="IPR036714">
    <property type="entry name" value="SDH_sf"/>
</dbReference>
<dbReference type="PANTHER" id="PTHR12469">
    <property type="entry name" value="PROTEIN EMI5 HOMOLOG, MITOCHONDRIAL"/>
    <property type="match status" value="1"/>
</dbReference>
<keyword evidence="1" id="KW-0143">Chaperone</keyword>
<comment type="caution">
    <text evidence="3">The sequence shown here is derived from an EMBL/GenBank/DDBJ whole genome shotgun (WGS) entry which is preliminary data.</text>
</comment>
<sequence>MTRWKDPRQLSAITATSRAEDTTVLYCSEMISRSLVARAAHILRGSAACSEQLVVLADFSAAPTPASGPVSSSHRHYSANIGLDAKRQASVNRLLYRAKQRGFLEMDLLVGMWAEKNVPKMDAAQLKAMEEVLDQENPDLFKWLTGQESASEDMMANPAFKDMQEHVAKQLNEHRDNAAMSQPGKEWVRGWDDWNSSQGSNAMRAPERKA</sequence>
<name>A0ABP1GES1_9CHLO</name>
<organism evidence="3 4">
    <name type="scientific">Coccomyxa viridis</name>
    <dbReference type="NCBI Taxonomy" id="1274662"/>
    <lineage>
        <taxon>Eukaryota</taxon>
        <taxon>Viridiplantae</taxon>
        <taxon>Chlorophyta</taxon>
        <taxon>core chlorophytes</taxon>
        <taxon>Trebouxiophyceae</taxon>
        <taxon>Trebouxiophyceae incertae sedis</taxon>
        <taxon>Coccomyxaceae</taxon>
        <taxon>Coccomyxa</taxon>
    </lineage>
</organism>
<evidence type="ECO:0000313" key="4">
    <source>
        <dbReference type="Proteomes" id="UP001497392"/>
    </source>
</evidence>
<evidence type="ECO:0000256" key="1">
    <source>
        <dbReference type="ARBA" id="ARBA00023186"/>
    </source>
</evidence>
<evidence type="ECO:0000256" key="2">
    <source>
        <dbReference type="SAM" id="MobiDB-lite"/>
    </source>
</evidence>
<gene>
    <name evidence="3" type="primary">g12347</name>
    <name evidence="3" type="ORF">VP750_LOCUS10995</name>
</gene>
<accession>A0ABP1GES1</accession>
<evidence type="ECO:0000313" key="3">
    <source>
        <dbReference type="EMBL" id="CAL5229089.1"/>
    </source>
</evidence>
<dbReference type="InterPro" id="IPR005631">
    <property type="entry name" value="SDH"/>
</dbReference>
<dbReference type="Pfam" id="PF03937">
    <property type="entry name" value="Sdh5"/>
    <property type="match status" value="1"/>
</dbReference>
<dbReference type="SUPFAM" id="SSF109910">
    <property type="entry name" value="YgfY-like"/>
    <property type="match status" value="1"/>
</dbReference>
<proteinExistence type="predicted"/>
<keyword evidence="4" id="KW-1185">Reference proteome</keyword>
<dbReference type="PANTHER" id="PTHR12469:SF2">
    <property type="entry name" value="SUCCINATE DEHYDROGENASE ASSEMBLY FACTOR 2, MITOCHONDRIAL"/>
    <property type="match status" value="1"/>
</dbReference>
<dbReference type="Proteomes" id="UP001497392">
    <property type="component" value="Unassembled WGS sequence"/>
</dbReference>
<feature type="region of interest" description="Disordered" evidence="2">
    <location>
        <begin position="176"/>
        <end position="210"/>
    </location>
</feature>
<reference evidence="3 4" key="1">
    <citation type="submission" date="2024-06" db="EMBL/GenBank/DDBJ databases">
        <authorList>
            <person name="Kraege A."/>
            <person name="Thomma B."/>
        </authorList>
    </citation>
    <scope>NUCLEOTIDE SEQUENCE [LARGE SCALE GENOMIC DNA]</scope>
</reference>
<dbReference type="EMBL" id="CAXHTA020000019">
    <property type="protein sequence ID" value="CAL5229089.1"/>
    <property type="molecule type" value="Genomic_DNA"/>
</dbReference>
<dbReference type="Gene3D" id="1.10.150.250">
    <property type="entry name" value="Flavinator of succinate dehydrogenase"/>
    <property type="match status" value="1"/>
</dbReference>
<protein>
    <submittedName>
        <fullName evidence="3">G12347 protein</fullName>
    </submittedName>
</protein>